<dbReference type="EMBL" id="MSDW01000001">
    <property type="protein sequence ID" value="OKY77899.1"/>
    <property type="molecule type" value="Genomic_DNA"/>
</dbReference>
<sequence>MRALGKSEIRSLFDAGGFVAGFELHSNDPISTMQVGVVEENH</sequence>
<proteinExistence type="predicted"/>
<keyword evidence="2" id="KW-1185">Reference proteome</keyword>
<gene>
    <name evidence="1" type="ORF">BTN85_0376</name>
</gene>
<evidence type="ECO:0000313" key="2">
    <source>
        <dbReference type="Proteomes" id="UP000185744"/>
    </source>
</evidence>
<accession>A0A1Q6DU50</accession>
<dbReference type="AlphaFoldDB" id="A0A1Q6DU50"/>
<protein>
    <submittedName>
        <fullName evidence="1">Uncharacterized protein</fullName>
    </submittedName>
</protein>
<comment type="caution">
    <text evidence="1">The sequence shown here is derived from an EMBL/GenBank/DDBJ whole genome shotgun (WGS) entry which is preliminary data.</text>
</comment>
<dbReference type="InParanoid" id="A0A1Q6DU50"/>
<organism evidence="1 2">
    <name type="scientific">Methanohalarchaeum thermophilum</name>
    <dbReference type="NCBI Taxonomy" id="1903181"/>
    <lineage>
        <taxon>Archaea</taxon>
        <taxon>Methanobacteriati</taxon>
        <taxon>Methanobacteriota</taxon>
        <taxon>Methanonatronarchaeia</taxon>
        <taxon>Methanonatronarchaeales</taxon>
        <taxon>Methanonatronarchaeaceae</taxon>
        <taxon>Candidatus Methanohalarchaeum</taxon>
    </lineage>
</organism>
<dbReference type="Proteomes" id="UP000185744">
    <property type="component" value="Unassembled WGS sequence"/>
</dbReference>
<reference evidence="1" key="1">
    <citation type="submission" date="2016-12" db="EMBL/GenBank/DDBJ databases">
        <title>Discovery of methanogenic haloarchaea.</title>
        <authorList>
            <person name="Sorokin D.Y."/>
            <person name="Makarova K.S."/>
            <person name="Abbas B."/>
            <person name="Ferrer M."/>
            <person name="Golyshin P.N."/>
        </authorList>
    </citation>
    <scope>NUCLEOTIDE SEQUENCE [LARGE SCALE GENOMIC DNA]</scope>
    <source>
        <strain evidence="1">HMET1</strain>
    </source>
</reference>
<evidence type="ECO:0000313" key="1">
    <source>
        <dbReference type="EMBL" id="OKY77899.1"/>
    </source>
</evidence>
<name>A0A1Q6DU50_METT1</name>